<keyword evidence="4" id="KW-0804">Transcription</keyword>
<dbReference type="SUPFAM" id="SSF48498">
    <property type="entry name" value="Tetracyclin repressor-like, C-terminal domain"/>
    <property type="match status" value="1"/>
</dbReference>
<feature type="DNA-binding region" description="H-T-H motif" evidence="5">
    <location>
        <begin position="29"/>
        <end position="48"/>
    </location>
</feature>
<feature type="domain" description="HTH tetR-type" evidence="6">
    <location>
        <begin position="6"/>
        <end position="66"/>
    </location>
</feature>
<dbReference type="InterPro" id="IPR050624">
    <property type="entry name" value="HTH-type_Tx_Regulator"/>
</dbReference>
<reference evidence="7 8" key="1">
    <citation type="submission" date="2015-11" db="EMBL/GenBank/DDBJ databases">
        <title>Bacillus caseinolyticus sp nov.</title>
        <authorList>
            <person name="Dastager S.G."/>
            <person name="Mawlankar R."/>
        </authorList>
    </citation>
    <scope>NUCLEOTIDE SEQUENCE [LARGE SCALE GENOMIC DNA]</scope>
    <source>
        <strain evidence="7 8">SGD-V-76</strain>
    </source>
</reference>
<accession>A0A0V8JHR3</accession>
<evidence type="ECO:0000259" key="6">
    <source>
        <dbReference type="PROSITE" id="PS50977"/>
    </source>
</evidence>
<keyword evidence="3 5" id="KW-0238">DNA-binding</keyword>
<dbReference type="AlphaFoldDB" id="A0A0V8JHR3"/>
<gene>
    <name evidence="7" type="ORF">AS180_18350</name>
</gene>
<dbReference type="InterPro" id="IPR001647">
    <property type="entry name" value="HTH_TetR"/>
</dbReference>
<evidence type="ECO:0000313" key="8">
    <source>
        <dbReference type="Proteomes" id="UP000053681"/>
    </source>
</evidence>
<evidence type="ECO:0000256" key="5">
    <source>
        <dbReference type="PROSITE-ProRule" id="PRU00335"/>
    </source>
</evidence>
<dbReference type="SUPFAM" id="SSF46689">
    <property type="entry name" value="Homeodomain-like"/>
    <property type="match status" value="1"/>
</dbReference>
<keyword evidence="1" id="KW-0678">Repressor</keyword>
<dbReference type="InterPro" id="IPR036271">
    <property type="entry name" value="Tet_transcr_reg_TetR-rel_C_sf"/>
</dbReference>
<dbReference type="EMBL" id="LNQP01000081">
    <property type="protein sequence ID" value="KSU86506.1"/>
    <property type="molecule type" value="Genomic_DNA"/>
</dbReference>
<dbReference type="PROSITE" id="PS50977">
    <property type="entry name" value="HTH_TETR_2"/>
    <property type="match status" value="1"/>
</dbReference>
<keyword evidence="2" id="KW-0805">Transcription regulation</keyword>
<dbReference type="Pfam" id="PF13977">
    <property type="entry name" value="TetR_C_6"/>
    <property type="match status" value="1"/>
</dbReference>
<dbReference type="InterPro" id="IPR039538">
    <property type="entry name" value="BetI_C"/>
</dbReference>
<sequence>MVKKAEQRRKQILKAAFQAASEKGYESVTLQDIADYAEVSKGVTNYYFENKADVFAHLFEWITTRIYEKEAKSIDEKETAIEKLEAYINQVFISPKENKTFYRVYLDFLAQVKNNNRYKEINQQFYKNCWSIGKNIITLGIEENVFKVDNIEQSAISIRCMIDGSLIQWLMRDDDSLHNYYRTVCYESILQILNFKK</sequence>
<proteinExistence type="predicted"/>
<name>A0A0V8JHR3_9BACI</name>
<evidence type="ECO:0000256" key="1">
    <source>
        <dbReference type="ARBA" id="ARBA00022491"/>
    </source>
</evidence>
<protein>
    <submittedName>
        <fullName evidence="7">Transcriptional regulator</fullName>
    </submittedName>
</protein>
<comment type="caution">
    <text evidence="7">The sequence shown here is derived from an EMBL/GenBank/DDBJ whole genome shotgun (WGS) entry which is preliminary data.</text>
</comment>
<dbReference type="GO" id="GO:0003677">
    <property type="term" value="F:DNA binding"/>
    <property type="evidence" value="ECO:0007669"/>
    <property type="project" value="UniProtKB-UniRule"/>
</dbReference>
<evidence type="ECO:0000256" key="3">
    <source>
        <dbReference type="ARBA" id="ARBA00023125"/>
    </source>
</evidence>
<dbReference type="PRINTS" id="PR00455">
    <property type="entry name" value="HTHTETR"/>
</dbReference>
<organism evidence="7 8">
    <name type="scientific">Priestia veravalensis</name>
    <dbReference type="NCBI Taxonomy" id="1414648"/>
    <lineage>
        <taxon>Bacteria</taxon>
        <taxon>Bacillati</taxon>
        <taxon>Bacillota</taxon>
        <taxon>Bacilli</taxon>
        <taxon>Bacillales</taxon>
        <taxon>Bacillaceae</taxon>
        <taxon>Priestia</taxon>
    </lineage>
</organism>
<dbReference type="InterPro" id="IPR009057">
    <property type="entry name" value="Homeodomain-like_sf"/>
</dbReference>
<dbReference type="Pfam" id="PF00440">
    <property type="entry name" value="TetR_N"/>
    <property type="match status" value="1"/>
</dbReference>
<dbReference type="PANTHER" id="PTHR43479">
    <property type="entry name" value="ACREF/ENVCD OPERON REPRESSOR-RELATED"/>
    <property type="match status" value="1"/>
</dbReference>
<dbReference type="Proteomes" id="UP000053681">
    <property type="component" value="Unassembled WGS sequence"/>
</dbReference>
<evidence type="ECO:0000313" key="7">
    <source>
        <dbReference type="EMBL" id="KSU86506.1"/>
    </source>
</evidence>
<dbReference type="Gene3D" id="1.10.357.10">
    <property type="entry name" value="Tetracycline Repressor, domain 2"/>
    <property type="match status" value="1"/>
</dbReference>
<evidence type="ECO:0000256" key="4">
    <source>
        <dbReference type="ARBA" id="ARBA00023163"/>
    </source>
</evidence>
<dbReference type="PANTHER" id="PTHR43479:SF11">
    <property type="entry name" value="ACREF_ENVCD OPERON REPRESSOR-RELATED"/>
    <property type="match status" value="1"/>
</dbReference>
<evidence type="ECO:0000256" key="2">
    <source>
        <dbReference type="ARBA" id="ARBA00023015"/>
    </source>
</evidence>
<dbReference type="RefSeq" id="WP_025911250.1">
    <property type="nucleotide sequence ID" value="NZ_KQ758696.1"/>
</dbReference>
<keyword evidence="8" id="KW-1185">Reference proteome</keyword>